<feature type="transmembrane region" description="Helical" evidence="6">
    <location>
        <begin position="453"/>
        <end position="473"/>
    </location>
</feature>
<feature type="transmembrane region" description="Helical" evidence="6">
    <location>
        <begin position="147"/>
        <end position="166"/>
    </location>
</feature>
<evidence type="ECO:0000256" key="3">
    <source>
        <dbReference type="ARBA" id="ARBA00022692"/>
    </source>
</evidence>
<sequence length="507" mass="52220">MSRSRRRALTALSGGLAVAVLAAAGLPGSTGARLSVGATLCAQLSGATAFGGLLLTAVLLPADVAAVGWRIGVRTASRAAVVWAASSALVLVGTAAELLGVAWWRAVPLALSTGTLSSQPRTQAVLLEAVTACLVAVLAPRCARRGATALCAPVLIVLAAPALAGHANTTTRPLVSQLLLTAHLFAVVPWVGGLLALLGYGMRGGPDLAGAARRFGQLAAWCYLAAGVGGALAALCWISSSGQLATTWYGRLLLVKGALFVALGWCGHHHRRRTLPLLERRAPLGFLRWAATEVGLMAVALAAADVLARTAPPAAAATGTVPPPMTVGQLASRWHLDAPAALICACLVALAVRAGHGSLGRACCWYGGTALVALATMSGIAEYAPLDPRARALQTVVLCCVAPSLLLLGCPGRLLGWAGRLPRWLWSPALVTGGWFAVLRLRSLTTPHGQLAVTPLELSVMTTVSLPIGLWWAASWRFTAARGRLAAAMGTAPMVCFWATAVWQQVR</sequence>
<keyword evidence="2" id="KW-1003">Cell membrane</keyword>
<feature type="domain" description="Copper resistance protein D" evidence="7">
    <location>
        <begin position="210"/>
        <end position="306"/>
    </location>
</feature>
<dbReference type="PANTHER" id="PTHR34820:SF4">
    <property type="entry name" value="INNER MEMBRANE PROTEIN YEBZ"/>
    <property type="match status" value="1"/>
</dbReference>
<feature type="transmembrane region" description="Helical" evidence="6">
    <location>
        <begin position="286"/>
        <end position="304"/>
    </location>
</feature>
<dbReference type="InterPro" id="IPR006311">
    <property type="entry name" value="TAT_signal"/>
</dbReference>
<proteinExistence type="predicted"/>
<keyword evidence="9" id="KW-1185">Reference proteome</keyword>
<dbReference type="Proteomes" id="UP001206206">
    <property type="component" value="Unassembled WGS sequence"/>
</dbReference>
<evidence type="ECO:0000313" key="8">
    <source>
        <dbReference type="EMBL" id="MCQ4041459.1"/>
    </source>
</evidence>
<feature type="transmembrane region" description="Helical" evidence="6">
    <location>
        <begin position="392"/>
        <end position="412"/>
    </location>
</feature>
<reference evidence="8 9" key="1">
    <citation type="submission" date="2022-06" db="EMBL/GenBank/DDBJ databases">
        <title>Draft genome sequence of type strain Streptomyces rubrisoli DSM 42083.</title>
        <authorList>
            <person name="Duangmal K."/>
            <person name="Klaysubun C."/>
        </authorList>
    </citation>
    <scope>NUCLEOTIDE SEQUENCE [LARGE SCALE GENOMIC DNA]</scope>
    <source>
        <strain evidence="8 9">DSM 42083</strain>
    </source>
</reference>
<evidence type="ECO:0000256" key="6">
    <source>
        <dbReference type="SAM" id="Phobius"/>
    </source>
</evidence>
<evidence type="ECO:0000313" key="9">
    <source>
        <dbReference type="Proteomes" id="UP001206206"/>
    </source>
</evidence>
<feature type="transmembrane region" description="Helical" evidence="6">
    <location>
        <begin position="124"/>
        <end position="140"/>
    </location>
</feature>
<dbReference type="InterPro" id="IPR032694">
    <property type="entry name" value="CopC/D"/>
</dbReference>
<feature type="transmembrane region" description="Helical" evidence="6">
    <location>
        <begin position="424"/>
        <end position="441"/>
    </location>
</feature>
<gene>
    <name evidence="8" type="ORF">NON19_05315</name>
</gene>
<evidence type="ECO:0000256" key="5">
    <source>
        <dbReference type="ARBA" id="ARBA00023136"/>
    </source>
</evidence>
<keyword evidence="4 6" id="KW-1133">Transmembrane helix</keyword>
<keyword evidence="3 6" id="KW-0812">Transmembrane</keyword>
<feature type="transmembrane region" description="Helical" evidence="6">
    <location>
        <begin position="248"/>
        <end position="266"/>
    </location>
</feature>
<evidence type="ECO:0000256" key="2">
    <source>
        <dbReference type="ARBA" id="ARBA00022475"/>
    </source>
</evidence>
<dbReference type="PROSITE" id="PS51318">
    <property type="entry name" value="TAT"/>
    <property type="match status" value="1"/>
</dbReference>
<feature type="transmembrane region" description="Helical" evidence="6">
    <location>
        <begin position="178"/>
        <end position="200"/>
    </location>
</feature>
<feature type="transmembrane region" description="Helical" evidence="6">
    <location>
        <begin position="221"/>
        <end position="242"/>
    </location>
</feature>
<dbReference type="Pfam" id="PF05425">
    <property type="entry name" value="CopD"/>
    <property type="match status" value="1"/>
</dbReference>
<organism evidence="8 9">
    <name type="scientific">Streptantibioticus rubrisoli</name>
    <dbReference type="NCBI Taxonomy" id="1387313"/>
    <lineage>
        <taxon>Bacteria</taxon>
        <taxon>Bacillati</taxon>
        <taxon>Actinomycetota</taxon>
        <taxon>Actinomycetes</taxon>
        <taxon>Kitasatosporales</taxon>
        <taxon>Streptomycetaceae</taxon>
        <taxon>Streptantibioticus</taxon>
    </lineage>
</organism>
<dbReference type="EMBL" id="JANFNH010000003">
    <property type="protein sequence ID" value="MCQ4041459.1"/>
    <property type="molecule type" value="Genomic_DNA"/>
</dbReference>
<name>A0ABT1P7W2_9ACTN</name>
<accession>A0ABT1P7W2</accession>
<dbReference type="PANTHER" id="PTHR34820">
    <property type="entry name" value="INNER MEMBRANE PROTEIN YEBZ"/>
    <property type="match status" value="1"/>
</dbReference>
<dbReference type="RefSeq" id="WP_255925446.1">
    <property type="nucleotide sequence ID" value="NZ_JANFNH010000003.1"/>
</dbReference>
<dbReference type="InterPro" id="IPR008457">
    <property type="entry name" value="Cu-R_CopD_dom"/>
</dbReference>
<feature type="transmembrane region" description="Helical" evidence="6">
    <location>
        <begin position="47"/>
        <end position="69"/>
    </location>
</feature>
<feature type="transmembrane region" description="Helical" evidence="6">
    <location>
        <begin position="334"/>
        <end position="352"/>
    </location>
</feature>
<protein>
    <submittedName>
        <fullName evidence="8">CopD family protein</fullName>
    </submittedName>
</protein>
<evidence type="ECO:0000256" key="1">
    <source>
        <dbReference type="ARBA" id="ARBA00004651"/>
    </source>
</evidence>
<comment type="subcellular location">
    <subcellularLocation>
        <location evidence="1">Cell membrane</location>
        <topology evidence="1">Multi-pass membrane protein</topology>
    </subcellularLocation>
</comment>
<feature type="transmembrane region" description="Helical" evidence="6">
    <location>
        <begin position="485"/>
        <end position="506"/>
    </location>
</feature>
<evidence type="ECO:0000259" key="7">
    <source>
        <dbReference type="Pfam" id="PF05425"/>
    </source>
</evidence>
<comment type="caution">
    <text evidence="8">The sequence shown here is derived from an EMBL/GenBank/DDBJ whole genome shotgun (WGS) entry which is preliminary data.</text>
</comment>
<feature type="transmembrane region" description="Helical" evidence="6">
    <location>
        <begin position="81"/>
        <end position="104"/>
    </location>
</feature>
<feature type="transmembrane region" description="Helical" evidence="6">
    <location>
        <begin position="364"/>
        <end position="386"/>
    </location>
</feature>
<evidence type="ECO:0000256" key="4">
    <source>
        <dbReference type="ARBA" id="ARBA00022989"/>
    </source>
</evidence>
<dbReference type="InterPro" id="IPR019108">
    <property type="entry name" value="Caa3_assmbl_CtaG-rel"/>
</dbReference>
<dbReference type="Pfam" id="PF09678">
    <property type="entry name" value="Caa3_CtaG"/>
    <property type="match status" value="1"/>
</dbReference>
<keyword evidence="5 6" id="KW-0472">Membrane</keyword>